<sequence length="59" mass="7005">MNTFLHTYAEVHDYFRRRDFKTCAFDSETSDLNYTKLQMVGCSFCNGETTCYINLNEMK</sequence>
<organism evidence="1">
    <name type="scientific">marine sediment metagenome</name>
    <dbReference type="NCBI Taxonomy" id="412755"/>
    <lineage>
        <taxon>unclassified sequences</taxon>
        <taxon>metagenomes</taxon>
        <taxon>ecological metagenomes</taxon>
    </lineage>
</organism>
<evidence type="ECO:0000313" key="1">
    <source>
        <dbReference type="EMBL" id="KKM27154.1"/>
    </source>
</evidence>
<comment type="caution">
    <text evidence="1">The sequence shown here is derived from an EMBL/GenBank/DDBJ whole genome shotgun (WGS) entry which is preliminary data.</text>
</comment>
<reference evidence="1" key="1">
    <citation type="journal article" date="2015" name="Nature">
        <title>Complex archaea that bridge the gap between prokaryotes and eukaryotes.</title>
        <authorList>
            <person name="Spang A."/>
            <person name="Saw J.H."/>
            <person name="Jorgensen S.L."/>
            <person name="Zaremba-Niedzwiedzka K."/>
            <person name="Martijn J."/>
            <person name="Lind A.E."/>
            <person name="van Eijk R."/>
            <person name="Schleper C."/>
            <person name="Guy L."/>
            <person name="Ettema T.J."/>
        </authorList>
    </citation>
    <scope>NUCLEOTIDE SEQUENCE</scope>
</reference>
<accession>A0A0F9J3Y0</accession>
<dbReference type="GO" id="GO:0003676">
    <property type="term" value="F:nucleic acid binding"/>
    <property type="evidence" value="ECO:0007669"/>
    <property type="project" value="InterPro"/>
</dbReference>
<feature type="non-terminal residue" evidence="1">
    <location>
        <position position="59"/>
    </location>
</feature>
<protein>
    <recommendedName>
        <fullName evidence="2">3'-5' exonuclease domain-containing protein</fullName>
    </recommendedName>
</protein>
<dbReference type="Gene3D" id="3.30.420.10">
    <property type="entry name" value="Ribonuclease H-like superfamily/Ribonuclease H"/>
    <property type="match status" value="1"/>
</dbReference>
<gene>
    <name evidence="1" type="ORF">LCGC14_1577530</name>
</gene>
<dbReference type="EMBL" id="LAZR01012376">
    <property type="protein sequence ID" value="KKM27154.1"/>
    <property type="molecule type" value="Genomic_DNA"/>
</dbReference>
<dbReference type="InterPro" id="IPR036397">
    <property type="entry name" value="RNaseH_sf"/>
</dbReference>
<name>A0A0F9J3Y0_9ZZZZ</name>
<evidence type="ECO:0008006" key="2">
    <source>
        <dbReference type="Google" id="ProtNLM"/>
    </source>
</evidence>
<proteinExistence type="predicted"/>
<dbReference type="AlphaFoldDB" id="A0A0F9J3Y0"/>